<organism evidence="1">
    <name type="scientific">Picea glauca</name>
    <name type="common">White spruce</name>
    <name type="synonym">Pinus glauca</name>
    <dbReference type="NCBI Taxonomy" id="3330"/>
    <lineage>
        <taxon>Eukaryota</taxon>
        <taxon>Viridiplantae</taxon>
        <taxon>Streptophyta</taxon>
        <taxon>Embryophyta</taxon>
        <taxon>Tracheophyta</taxon>
        <taxon>Spermatophyta</taxon>
        <taxon>Pinopsida</taxon>
        <taxon>Pinidae</taxon>
        <taxon>Conifers I</taxon>
        <taxon>Pinales</taxon>
        <taxon>Pinaceae</taxon>
        <taxon>Picea</taxon>
    </lineage>
</organism>
<accession>A0A101LU80</accession>
<keyword evidence="1" id="KW-0496">Mitochondrion</keyword>
<protein>
    <submittedName>
        <fullName evidence="1">Uncharacterized protein</fullName>
    </submittedName>
</protein>
<name>A0A101LU80_PICGL</name>
<dbReference type="EMBL" id="LKAM01000020">
    <property type="protein sequence ID" value="KUM45346.1"/>
    <property type="molecule type" value="Genomic_DNA"/>
</dbReference>
<comment type="caution">
    <text evidence="1">The sequence shown here is derived from an EMBL/GenBank/DDBJ whole genome shotgun (WGS) entry which is preliminary data.</text>
</comment>
<dbReference type="AlphaFoldDB" id="A0A101LU80"/>
<proteinExistence type="predicted"/>
<gene>
    <name evidence="1" type="ORF">ABT39_MTgene3419</name>
</gene>
<evidence type="ECO:0000313" key="1">
    <source>
        <dbReference type="EMBL" id="KUM45346.1"/>
    </source>
</evidence>
<sequence length="46" mass="5067">MKRIDSSKHEFVLYAAIYVNNSIVNNFSVMRAGGPIRSIGQNTVPA</sequence>
<reference evidence="1" key="1">
    <citation type="journal article" date="2015" name="Genome Biol. Evol.">
        <title>Organellar Genomes of White Spruce (Picea glauca): Assembly and Annotation.</title>
        <authorList>
            <person name="Jackman S.D."/>
            <person name="Warren R.L."/>
            <person name="Gibb E.A."/>
            <person name="Vandervalk B.P."/>
            <person name="Mohamadi H."/>
            <person name="Chu J."/>
            <person name="Raymond A."/>
            <person name="Pleasance S."/>
            <person name="Coope R."/>
            <person name="Wildung M.R."/>
            <person name="Ritland C.E."/>
            <person name="Bousquet J."/>
            <person name="Jones S.J."/>
            <person name="Bohlmann J."/>
            <person name="Birol I."/>
        </authorList>
    </citation>
    <scope>NUCLEOTIDE SEQUENCE [LARGE SCALE GENOMIC DNA]</scope>
    <source>
        <tissue evidence="1">Flushing bud</tissue>
    </source>
</reference>
<geneLocation type="mitochondrion" evidence="1"/>